<dbReference type="OrthoDB" id="408683at2759"/>
<evidence type="ECO:0000313" key="5">
    <source>
        <dbReference type="Ensembl" id="ENSCSEP00000032064.1"/>
    </source>
</evidence>
<dbReference type="Ensembl" id="ENSCSET00000032482.1">
    <property type="protein sequence ID" value="ENSCSEP00000032064.1"/>
    <property type="gene ID" value="ENSCSEG00000020586.1"/>
</dbReference>
<name>A0A3P8WZ68_CYNSE</name>
<reference evidence="5 6" key="1">
    <citation type="journal article" date="2014" name="Nat. Genet.">
        <title>Whole-genome sequence of a flatfish provides insights into ZW sex chromosome evolution and adaptation to a benthic lifestyle.</title>
        <authorList>
            <person name="Chen S."/>
            <person name="Zhang G."/>
            <person name="Shao C."/>
            <person name="Huang Q."/>
            <person name="Liu G."/>
            <person name="Zhang P."/>
            <person name="Song W."/>
            <person name="An N."/>
            <person name="Chalopin D."/>
            <person name="Volff J.N."/>
            <person name="Hong Y."/>
            <person name="Li Q."/>
            <person name="Sha Z."/>
            <person name="Zhou H."/>
            <person name="Xie M."/>
            <person name="Yu Q."/>
            <person name="Liu Y."/>
            <person name="Xiang H."/>
            <person name="Wang N."/>
            <person name="Wu K."/>
            <person name="Yang C."/>
            <person name="Zhou Q."/>
            <person name="Liao X."/>
            <person name="Yang L."/>
            <person name="Hu Q."/>
            <person name="Zhang J."/>
            <person name="Meng L."/>
            <person name="Jin L."/>
            <person name="Tian Y."/>
            <person name="Lian J."/>
            <person name="Yang J."/>
            <person name="Miao G."/>
            <person name="Liu S."/>
            <person name="Liang Z."/>
            <person name="Yan F."/>
            <person name="Li Y."/>
            <person name="Sun B."/>
            <person name="Zhang H."/>
            <person name="Zhang J."/>
            <person name="Zhu Y."/>
            <person name="Du M."/>
            <person name="Zhao Y."/>
            <person name="Schartl M."/>
            <person name="Tang Q."/>
            <person name="Wang J."/>
        </authorList>
    </citation>
    <scope>NUCLEOTIDE SEQUENCE</scope>
</reference>
<dbReference type="InterPro" id="IPR024337">
    <property type="entry name" value="tRNA_splic_suSen54"/>
</dbReference>
<dbReference type="InterPro" id="IPR024336">
    <property type="entry name" value="tRNA_splic_suSen54_N"/>
</dbReference>
<evidence type="ECO:0000256" key="2">
    <source>
        <dbReference type="ARBA" id="ARBA00022694"/>
    </source>
</evidence>
<feature type="region of interest" description="Disordered" evidence="3">
    <location>
        <begin position="232"/>
        <end position="260"/>
    </location>
</feature>
<sequence>MGFSAEGKRYLLPEEALYLMECGSLQVFYEDLALSIQDAYEIFLSSETVSLHQYQVFGHLKRLGYVVHRFDPSSLPSRYAQQLNLPQSGKNAGNQLKRKHDVSLTSTSAPSLSKTLVPTTDTMSADEHMKDESVDESVAMTSSESTADESSTTDSAVMVEPRKWWTSDIIEDKGSNHRNCSRSGWDFSSILFPDLGSKENLSGSLASPDPSLLPGALAVGVCDVASWRSKINQRKVKGSPEHRRRGVDNQRQGWHGKKDEEVQSCKNWTEFNDLMARHQHRRQDEQAEHLWNREVTPLHDPSQPLPTRELLDICSVIKPTCLLEGASRLKPAHEWRISFVVYQPDTASEFKKSKPRKPYTHVCVCGFDGPVPELQTVKLLTSQSGDVPVVFAVVDHGDVSFYTMKDFELPTDVFL</sequence>
<dbReference type="Proteomes" id="UP000265120">
    <property type="component" value="Chromosome 17"/>
</dbReference>
<feature type="compositionally biased region" description="Polar residues" evidence="3">
    <location>
        <begin position="103"/>
        <end position="123"/>
    </location>
</feature>
<evidence type="ECO:0000256" key="3">
    <source>
        <dbReference type="SAM" id="MobiDB-lite"/>
    </source>
</evidence>
<feature type="compositionally biased region" description="Basic residues" evidence="3">
    <location>
        <begin position="232"/>
        <end position="245"/>
    </location>
</feature>
<dbReference type="AlphaFoldDB" id="A0A3P8WZ68"/>
<dbReference type="GO" id="GO:0000214">
    <property type="term" value="C:tRNA-intron endonuclease complex"/>
    <property type="evidence" value="ECO:0007669"/>
    <property type="project" value="TreeGrafter"/>
</dbReference>
<dbReference type="Ensembl" id="ENSCSET00000032485.1">
    <property type="protein sequence ID" value="ENSCSEP00000032067.1"/>
    <property type="gene ID" value="ENSCSEG00000020586.1"/>
</dbReference>
<evidence type="ECO:0000256" key="1">
    <source>
        <dbReference type="ARBA" id="ARBA00005736"/>
    </source>
</evidence>
<protein>
    <submittedName>
        <fullName evidence="5">TSEN54 tRNA splicing endonuclease subunit</fullName>
    </submittedName>
</protein>
<dbReference type="CTD" id="283989"/>
<accession>A0A3P8WZ68</accession>
<evidence type="ECO:0000313" key="6">
    <source>
        <dbReference type="Proteomes" id="UP000265120"/>
    </source>
</evidence>
<feature type="domain" description="tRNA-splicing endonuclease subunit Sen54 N-terminal" evidence="4">
    <location>
        <begin position="1"/>
        <end position="29"/>
    </location>
</feature>
<dbReference type="RefSeq" id="XP_008327373.1">
    <property type="nucleotide sequence ID" value="XM_008329151.3"/>
</dbReference>
<proteinExistence type="inferred from homology"/>
<feature type="compositionally biased region" description="Low complexity" evidence="3">
    <location>
        <begin position="141"/>
        <end position="156"/>
    </location>
</feature>
<dbReference type="GeneTree" id="ENSGT00390000004214"/>
<dbReference type="Pfam" id="PF12928">
    <property type="entry name" value="tRNA_int_end_N2"/>
    <property type="match status" value="1"/>
</dbReference>
<reference evidence="5" key="2">
    <citation type="submission" date="2025-05" db="UniProtKB">
        <authorList>
            <consortium name="Ensembl"/>
        </authorList>
    </citation>
    <scope>IDENTIFICATION</scope>
</reference>
<dbReference type="GO" id="GO:0000379">
    <property type="term" value="P:tRNA-type intron splice site recognition and cleavage"/>
    <property type="evidence" value="ECO:0007669"/>
    <property type="project" value="TreeGrafter"/>
</dbReference>
<dbReference type="KEGG" id="csem:103392528"/>
<feature type="region of interest" description="Disordered" evidence="3">
    <location>
        <begin position="85"/>
        <end position="158"/>
    </location>
</feature>
<keyword evidence="6" id="KW-1185">Reference proteome</keyword>
<dbReference type="OMA" id="CGSVQIF"/>
<dbReference type="PANTHER" id="PTHR21027">
    <property type="entry name" value="TRNA-SPLICING ENDONUCLEASE SUBUNIT SEN54"/>
    <property type="match status" value="1"/>
</dbReference>
<dbReference type="GeneID" id="103392528"/>
<evidence type="ECO:0000259" key="4">
    <source>
        <dbReference type="Pfam" id="PF12928"/>
    </source>
</evidence>
<organism evidence="5 6">
    <name type="scientific">Cynoglossus semilaevis</name>
    <name type="common">Tongue sole</name>
    <dbReference type="NCBI Taxonomy" id="244447"/>
    <lineage>
        <taxon>Eukaryota</taxon>
        <taxon>Metazoa</taxon>
        <taxon>Chordata</taxon>
        <taxon>Craniata</taxon>
        <taxon>Vertebrata</taxon>
        <taxon>Euteleostomi</taxon>
        <taxon>Actinopterygii</taxon>
        <taxon>Neopterygii</taxon>
        <taxon>Teleostei</taxon>
        <taxon>Neoteleostei</taxon>
        <taxon>Acanthomorphata</taxon>
        <taxon>Carangaria</taxon>
        <taxon>Pleuronectiformes</taxon>
        <taxon>Pleuronectoidei</taxon>
        <taxon>Cynoglossidae</taxon>
        <taxon>Cynoglossinae</taxon>
        <taxon>Cynoglossus</taxon>
    </lineage>
</organism>
<dbReference type="PANTHER" id="PTHR21027:SF1">
    <property type="entry name" value="TRNA-SPLICING ENDONUCLEASE SUBUNIT SEN54"/>
    <property type="match status" value="1"/>
</dbReference>
<feature type="compositionally biased region" description="Polar residues" evidence="3">
    <location>
        <begin position="85"/>
        <end position="94"/>
    </location>
</feature>
<keyword evidence="2" id="KW-0819">tRNA processing</keyword>
<comment type="similarity">
    <text evidence="1">Belongs to the SEN54 family.</text>
</comment>